<dbReference type="Proteomes" id="UP000468443">
    <property type="component" value="Unassembled WGS sequence"/>
</dbReference>
<evidence type="ECO:0000313" key="2">
    <source>
        <dbReference type="Proteomes" id="UP000468443"/>
    </source>
</evidence>
<dbReference type="AlphaFoldDB" id="A0A6P0UEU3"/>
<evidence type="ECO:0000313" key="1">
    <source>
        <dbReference type="EMBL" id="NER11784.1"/>
    </source>
</evidence>
<name>A0A6P0UEU3_9FLAO</name>
<sequence length="196" mass="23084">MQKHHFIFILVHLLYFGGYSQTFNGRLIEMTNSRNEIRIPHIDYGVIYIETDNAKIQWKENGSQIPYKSKVRSDGQYEIDVSNLDGENFTLYFSCDSYAHIVLKNIPRSSLQEYFKILPAVRNIWKPTCGPDCLTVDKKKTYKRKSISVINGKNKLIFRRKIIEPNRDSESGLIIPIPFMDTYPADKIYFYEYVYE</sequence>
<keyword evidence="2" id="KW-1185">Reference proteome</keyword>
<accession>A0A6P0UEU3</accession>
<organism evidence="1 2">
    <name type="scientific">Muriicola jejuensis</name>
    <dbReference type="NCBI Taxonomy" id="504488"/>
    <lineage>
        <taxon>Bacteria</taxon>
        <taxon>Pseudomonadati</taxon>
        <taxon>Bacteroidota</taxon>
        <taxon>Flavobacteriia</taxon>
        <taxon>Flavobacteriales</taxon>
        <taxon>Flavobacteriaceae</taxon>
        <taxon>Muriicola</taxon>
    </lineage>
</organism>
<reference evidence="1 2" key="1">
    <citation type="submission" date="2020-01" db="EMBL/GenBank/DDBJ databases">
        <title>Muriicola jejuensis KCTC 22299.</title>
        <authorList>
            <person name="Wang G."/>
        </authorList>
    </citation>
    <scope>NUCLEOTIDE SEQUENCE [LARGE SCALE GENOMIC DNA]</scope>
    <source>
        <strain evidence="1 2">KCTC 22299</strain>
    </source>
</reference>
<proteinExistence type="predicted"/>
<protein>
    <submittedName>
        <fullName evidence="1">Uncharacterized protein</fullName>
    </submittedName>
</protein>
<gene>
    <name evidence="1" type="ORF">GWK09_14755</name>
</gene>
<dbReference type="RefSeq" id="WP_163694239.1">
    <property type="nucleotide sequence ID" value="NZ_FXTW01000010.1"/>
</dbReference>
<comment type="caution">
    <text evidence="1">The sequence shown here is derived from an EMBL/GenBank/DDBJ whole genome shotgun (WGS) entry which is preliminary data.</text>
</comment>
<dbReference type="EMBL" id="JAABOP010000012">
    <property type="protein sequence ID" value="NER11784.1"/>
    <property type="molecule type" value="Genomic_DNA"/>
</dbReference>